<proteinExistence type="predicted"/>
<evidence type="ECO:0000313" key="2">
    <source>
        <dbReference type="Proteomes" id="UP000053370"/>
    </source>
</evidence>
<keyword evidence="2" id="KW-1185">Reference proteome</keyword>
<dbReference type="RefSeq" id="WP_062277517.1">
    <property type="nucleotide sequence ID" value="NZ_DF968179.1"/>
</dbReference>
<name>A0A0K8P9M2_9CHLR</name>
<dbReference type="EMBL" id="DF968179">
    <property type="protein sequence ID" value="GAP39357.1"/>
    <property type="molecule type" value="Genomic_DNA"/>
</dbReference>
<dbReference type="Proteomes" id="UP000053370">
    <property type="component" value="Unassembled WGS sequence"/>
</dbReference>
<evidence type="ECO:0000313" key="1">
    <source>
        <dbReference type="EMBL" id="GAP39357.1"/>
    </source>
</evidence>
<sequence length="375" mass="42739">MDTFNIKSSSSMILVSILMSILLFCHFNYVFAQNSDKQLSAYTVMGIFNFGDSENKMNEKLADQEGFDCKSQTDDTFGKTIFCTNEYDSEKDFYTFYLDGDQRFYMARIDLVYTGGDLPIDEIYRSVASNFDAIKMDPYVEGAFYDYMSKGSVSAECGIVNQNLYICMNSVAETDENYPFVSVHYVLPAFVEAYDKGLSVPFHQREQVAMVDPYNVIGEVFHFGDDGNFVMEDMSSREGLHCEPKNDPEFGKVILCNVDVSDYESDQYTFYFSDEELLYMVGVDMFYKGNEYTIIELFDQVADHFSEVEMLAHNQGKLYERIRQGTEVAACGDIVDQNMVACVSATEKTDNNNPFITLYYVDIDAAKRIDAGESK</sequence>
<accession>A0A0K8P9M2</accession>
<protein>
    <submittedName>
        <fullName evidence="1">Uncharacterized protein</fullName>
    </submittedName>
</protein>
<organism evidence="1">
    <name type="scientific">Flexilinea flocculi</name>
    <dbReference type="NCBI Taxonomy" id="1678840"/>
    <lineage>
        <taxon>Bacteria</taxon>
        <taxon>Bacillati</taxon>
        <taxon>Chloroflexota</taxon>
        <taxon>Anaerolineae</taxon>
        <taxon>Anaerolineales</taxon>
        <taxon>Anaerolineaceae</taxon>
        <taxon>Flexilinea</taxon>
    </lineage>
</organism>
<dbReference type="AlphaFoldDB" id="A0A0K8P9M2"/>
<gene>
    <name evidence="1" type="ORF">ATC1_11286</name>
</gene>
<reference evidence="1" key="1">
    <citation type="journal article" date="2015" name="Genome Announc.">
        <title>Draft Genome Sequence of Anaerolineae Strain TC1, a Novel Isolate from a Methanogenic Wastewater Treatment System.</title>
        <authorList>
            <person name="Matsuura N."/>
            <person name="Tourlousse D.M."/>
            <person name="Sun L."/>
            <person name="Toyonaga M."/>
            <person name="Kuroda K."/>
            <person name="Ohashi A."/>
            <person name="Cruz R."/>
            <person name="Yamaguchi T."/>
            <person name="Sekiguchi Y."/>
        </authorList>
    </citation>
    <scope>NUCLEOTIDE SEQUENCE [LARGE SCALE GENOMIC DNA]</scope>
    <source>
        <strain evidence="1">TC1</strain>
    </source>
</reference>